<reference evidence="2 3" key="1">
    <citation type="submission" date="2020-10" db="EMBL/GenBank/DDBJ databases">
        <title>Myceligenerans pegani sp. nov., an endophytic actinomycete isolated from Peganum harmala L. in Xinjiang, China.</title>
        <authorList>
            <person name="Xin L."/>
        </authorList>
    </citation>
    <scope>NUCLEOTIDE SEQUENCE [LARGE SCALE GENOMIC DNA]</scope>
    <source>
        <strain evidence="2 3">TRM65318</strain>
    </source>
</reference>
<evidence type="ECO:0000313" key="3">
    <source>
        <dbReference type="Proteomes" id="UP000625527"/>
    </source>
</evidence>
<keyword evidence="1" id="KW-1133">Transmembrane helix</keyword>
<protein>
    <submittedName>
        <fullName evidence="2">Uncharacterized protein</fullName>
    </submittedName>
</protein>
<feature type="transmembrane region" description="Helical" evidence="1">
    <location>
        <begin position="31"/>
        <end position="50"/>
    </location>
</feature>
<dbReference type="Proteomes" id="UP000625527">
    <property type="component" value="Unassembled WGS sequence"/>
</dbReference>
<comment type="caution">
    <text evidence="2">The sequence shown here is derived from an EMBL/GenBank/DDBJ whole genome shotgun (WGS) entry which is preliminary data.</text>
</comment>
<gene>
    <name evidence="2" type="ORF">IHE71_00200</name>
</gene>
<keyword evidence="1" id="KW-0472">Membrane</keyword>
<keyword evidence="1" id="KW-0812">Transmembrane</keyword>
<accession>A0ABR9MRX7</accession>
<name>A0ABR9MRX7_9MICO</name>
<keyword evidence="3" id="KW-1185">Reference proteome</keyword>
<dbReference type="EMBL" id="JADAQT010000009">
    <property type="protein sequence ID" value="MBE1874137.1"/>
    <property type="molecule type" value="Genomic_DNA"/>
</dbReference>
<evidence type="ECO:0000256" key="1">
    <source>
        <dbReference type="SAM" id="Phobius"/>
    </source>
</evidence>
<evidence type="ECO:0000313" key="2">
    <source>
        <dbReference type="EMBL" id="MBE1874137.1"/>
    </source>
</evidence>
<dbReference type="RefSeq" id="WP_192860720.1">
    <property type="nucleotide sequence ID" value="NZ_JADAQT010000009.1"/>
</dbReference>
<sequence length="58" mass="6418">MADRSGAAGGAIYGLGIFGAWVYFWQQADGFWEYVWAIVQGLFWPAFMVYEGFAALSA</sequence>
<feature type="transmembrane region" description="Helical" evidence="1">
    <location>
        <begin position="7"/>
        <end position="25"/>
    </location>
</feature>
<organism evidence="2 3">
    <name type="scientific">Myceligenerans pegani</name>
    <dbReference type="NCBI Taxonomy" id="2776917"/>
    <lineage>
        <taxon>Bacteria</taxon>
        <taxon>Bacillati</taxon>
        <taxon>Actinomycetota</taxon>
        <taxon>Actinomycetes</taxon>
        <taxon>Micrococcales</taxon>
        <taxon>Promicromonosporaceae</taxon>
        <taxon>Myceligenerans</taxon>
    </lineage>
</organism>
<proteinExistence type="predicted"/>